<keyword evidence="3" id="KW-1185">Reference proteome</keyword>
<dbReference type="AlphaFoldDB" id="A0A5N6J2R3"/>
<name>A0A5N6J2R3_9EURO</name>
<dbReference type="EMBL" id="ML732804">
    <property type="protein sequence ID" value="KAB8272520.1"/>
    <property type="molecule type" value="Genomic_DNA"/>
</dbReference>
<reference evidence="2 3" key="1">
    <citation type="submission" date="2019-04" db="EMBL/GenBank/DDBJ databases">
        <title>Fungal friends and foes A comparative genomics study of 23 Aspergillus species from section Flavi.</title>
        <authorList>
            <consortium name="DOE Joint Genome Institute"/>
            <person name="Kjaerbolling I."/>
            <person name="Vesth T.C."/>
            <person name="Frisvad J.C."/>
            <person name="Nybo J.L."/>
            <person name="Theobald S."/>
            <person name="Kildgaard S."/>
            <person name="Petersen T.I."/>
            <person name="Kuo A."/>
            <person name="Sato A."/>
            <person name="Lyhne E.K."/>
            <person name="Kogle M.E."/>
            <person name="Wiebenga A."/>
            <person name="Kun R.S."/>
            <person name="Lubbers R.J."/>
            <person name="Makela M.R."/>
            <person name="Barry K."/>
            <person name="Chovatia M."/>
            <person name="Clum A."/>
            <person name="Daum C."/>
            <person name="Haridas S."/>
            <person name="He G."/>
            <person name="LaButti K."/>
            <person name="Lipzen A."/>
            <person name="Mondo S."/>
            <person name="Pangilinan J."/>
            <person name="Riley R."/>
            <person name="Salamov A."/>
            <person name="Simmons B.A."/>
            <person name="Magnuson J.K."/>
            <person name="Henrissat B."/>
            <person name="Mortensen U.H."/>
            <person name="Larsen T.O."/>
            <person name="De vries R.P."/>
            <person name="Grigoriev I.V."/>
            <person name="Machida M."/>
            <person name="Baker S.E."/>
            <person name="Andersen M.R."/>
        </authorList>
    </citation>
    <scope>NUCLEOTIDE SEQUENCE [LARGE SCALE GENOMIC DNA]</scope>
    <source>
        <strain evidence="2 3">CBS 117635</strain>
    </source>
</reference>
<dbReference type="InterPro" id="IPR041679">
    <property type="entry name" value="DNA2/NAM7-like_C"/>
</dbReference>
<evidence type="ECO:0000313" key="3">
    <source>
        <dbReference type="Proteomes" id="UP000326289"/>
    </source>
</evidence>
<dbReference type="InterPro" id="IPR027417">
    <property type="entry name" value="P-loop_NTPase"/>
</dbReference>
<feature type="domain" description="DNA2/NAM7 helicase-like C-terminal" evidence="1">
    <location>
        <begin position="2"/>
        <end position="103"/>
    </location>
</feature>
<dbReference type="Proteomes" id="UP000326289">
    <property type="component" value="Unassembled WGS sequence"/>
</dbReference>
<accession>A0A5N6J2R3</accession>
<dbReference type="Gene3D" id="3.40.50.300">
    <property type="entry name" value="P-loop containing nucleotide triphosphate hydrolases"/>
    <property type="match status" value="1"/>
</dbReference>
<evidence type="ECO:0000259" key="1">
    <source>
        <dbReference type="Pfam" id="PF13087"/>
    </source>
</evidence>
<evidence type="ECO:0000313" key="2">
    <source>
        <dbReference type="EMBL" id="KAB8272520.1"/>
    </source>
</evidence>
<gene>
    <name evidence="2" type="ORF">BDV30DRAFT_239406</name>
</gene>
<proteinExistence type="predicted"/>
<organism evidence="2 3">
    <name type="scientific">Aspergillus minisclerotigenes</name>
    <dbReference type="NCBI Taxonomy" id="656917"/>
    <lineage>
        <taxon>Eukaryota</taxon>
        <taxon>Fungi</taxon>
        <taxon>Dikarya</taxon>
        <taxon>Ascomycota</taxon>
        <taxon>Pezizomycotina</taxon>
        <taxon>Eurotiomycetes</taxon>
        <taxon>Eurotiomycetidae</taxon>
        <taxon>Eurotiales</taxon>
        <taxon>Aspergillaceae</taxon>
        <taxon>Aspergillus</taxon>
        <taxon>Aspergillus subgen. Circumdati</taxon>
    </lineage>
</organism>
<protein>
    <recommendedName>
        <fullName evidence="1">DNA2/NAM7 helicase-like C-terminal domain-containing protein</fullName>
    </recommendedName>
</protein>
<sequence>MSRYNVANITTVMTLIERILPVDGYTFTLLVPYLGQKGLYIEALQRLSQKTSVAFEHLPKVVTIDAAKGHEADVVLVDWTVTNSERRSDLGFLQENRRVNVDLPEQRAVFSLSATTKSRLDNCPIS</sequence>
<dbReference type="Pfam" id="PF13087">
    <property type="entry name" value="AAA_12"/>
    <property type="match status" value="1"/>
</dbReference>